<proteinExistence type="predicted"/>
<name>A0A835IBJ7_9MAGN</name>
<dbReference type="AlphaFoldDB" id="A0A835IBJ7"/>
<dbReference type="EMBL" id="JADFTS010000003">
    <property type="protein sequence ID" value="KAF9614481.1"/>
    <property type="molecule type" value="Genomic_DNA"/>
</dbReference>
<comment type="caution">
    <text evidence="2">The sequence shown here is derived from an EMBL/GenBank/DDBJ whole genome shotgun (WGS) entry which is preliminary data.</text>
</comment>
<evidence type="ECO:0000313" key="3">
    <source>
        <dbReference type="Proteomes" id="UP000631114"/>
    </source>
</evidence>
<feature type="region of interest" description="Disordered" evidence="1">
    <location>
        <begin position="377"/>
        <end position="405"/>
    </location>
</feature>
<organism evidence="2 3">
    <name type="scientific">Coptis chinensis</name>
    <dbReference type="NCBI Taxonomy" id="261450"/>
    <lineage>
        <taxon>Eukaryota</taxon>
        <taxon>Viridiplantae</taxon>
        <taxon>Streptophyta</taxon>
        <taxon>Embryophyta</taxon>
        <taxon>Tracheophyta</taxon>
        <taxon>Spermatophyta</taxon>
        <taxon>Magnoliopsida</taxon>
        <taxon>Ranunculales</taxon>
        <taxon>Ranunculaceae</taxon>
        <taxon>Coptidoideae</taxon>
        <taxon>Coptis</taxon>
    </lineage>
</organism>
<evidence type="ECO:0000313" key="2">
    <source>
        <dbReference type="EMBL" id="KAF9614481.1"/>
    </source>
</evidence>
<evidence type="ECO:0000256" key="1">
    <source>
        <dbReference type="SAM" id="MobiDB-lite"/>
    </source>
</evidence>
<dbReference type="Proteomes" id="UP000631114">
    <property type="component" value="Unassembled WGS sequence"/>
</dbReference>
<protein>
    <submittedName>
        <fullName evidence="2">Uncharacterized protein</fullName>
    </submittedName>
</protein>
<feature type="region of interest" description="Disordered" evidence="1">
    <location>
        <begin position="212"/>
        <end position="235"/>
    </location>
</feature>
<keyword evidence="3" id="KW-1185">Reference proteome</keyword>
<sequence length="405" mass="45336">MKLNCLVSLPFPFPITKQKRREQRENSAAFFISLASASSVAHLDKGGKSAHVNSLQHFDFRERVPITSSTVWKRTSESRLDARREQPKVWDGIGATPKITIVKDTGGGANTTTTVSGFLAIPWGMMAISSYIAGVASDALIKKGHQPITFVRTIMQRYRWTAPGMMRPQILRPPIPNMTVPPMNYPRSPLGQMALAIPDNSPTTDGKRIATTYVSTGGPPRPFRMPPPQFGQRPMPLPRQMMRGPPPPPRPKMQGRDHLGLGCLLPGRAILGKMVWPLLEQFYCKGLELDTHYVYYACPFCRTHYHDAASKSQSCKSSSLVTNRGKQNDNAGKKRSLFDSKKKNGRQIENGEVDDKVGLPDYGCHCTHICPRSSHPNGLTRNTWNRDNRIDKEQEVDPRFYDRNG</sequence>
<feature type="region of interest" description="Disordered" evidence="1">
    <location>
        <begin position="313"/>
        <end position="354"/>
    </location>
</feature>
<feature type="compositionally biased region" description="Pro residues" evidence="1">
    <location>
        <begin position="219"/>
        <end position="229"/>
    </location>
</feature>
<gene>
    <name evidence="2" type="ORF">IFM89_018728</name>
</gene>
<accession>A0A835IBJ7</accession>
<feature type="compositionally biased region" description="Basic and acidic residues" evidence="1">
    <location>
        <begin position="384"/>
        <end position="405"/>
    </location>
</feature>
<reference evidence="2 3" key="1">
    <citation type="submission" date="2020-10" db="EMBL/GenBank/DDBJ databases">
        <title>The Coptis chinensis genome and diversification of protoberbering-type alkaloids.</title>
        <authorList>
            <person name="Wang B."/>
            <person name="Shu S."/>
            <person name="Song C."/>
            <person name="Liu Y."/>
        </authorList>
    </citation>
    <scope>NUCLEOTIDE SEQUENCE [LARGE SCALE GENOMIC DNA]</scope>
    <source>
        <strain evidence="2">HL-2020</strain>
        <tissue evidence="2">Leaf</tissue>
    </source>
</reference>
<feature type="compositionally biased region" description="Polar residues" evidence="1">
    <location>
        <begin position="320"/>
        <end position="330"/>
    </location>
</feature>